<dbReference type="Proteomes" id="UP000191285">
    <property type="component" value="Unassembled WGS sequence"/>
</dbReference>
<dbReference type="InterPro" id="IPR006076">
    <property type="entry name" value="FAD-dep_OxRdtase"/>
</dbReference>
<gene>
    <name evidence="2" type="ORF">PENSTE_c010G09688</name>
</gene>
<reference evidence="3" key="1">
    <citation type="journal article" date="2017" name="Nat. Microbiol.">
        <title>Global analysis of biosynthetic gene clusters reveals vast potential of secondary metabolite production in Penicillium species.</title>
        <authorList>
            <person name="Nielsen J.C."/>
            <person name="Grijseels S."/>
            <person name="Prigent S."/>
            <person name="Ji B."/>
            <person name="Dainat J."/>
            <person name="Nielsen K.F."/>
            <person name="Frisvad J.C."/>
            <person name="Workman M."/>
            <person name="Nielsen J."/>
        </authorList>
    </citation>
    <scope>NUCLEOTIDE SEQUENCE [LARGE SCALE GENOMIC DNA]</scope>
    <source>
        <strain evidence="3">IBT 24891</strain>
    </source>
</reference>
<name>A0A1V6T7Y9_9EURO</name>
<evidence type="ECO:0000259" key="1">
    <source>
        <dbReference type="Pfam" id="PF01266"/>
    </source>
</evidence>
<dbReference type="Gene3D" id="3.50.50.60">
    <property type="entry name" value="FAD/NAD(P)-binding domain"/>
    <property type="match status" value="1"/>
</dbReference>
<sequence>MLFAQMLLGDPAIPTIERQRALNRIFADPGIPQNKTTSSFWLKEPHSKFTTRSSKPLPTEADVVIIGSGITGASITRTLLQNGVKPKSANPETPSIIMVEARDICSGATGRNGGHILETADDFAELSDVFGEEVAKKTLRFRLAHLKEMLQVCEELGITKQVQARKVQFLSAHFGAEAWKDALERLRRFQAAMPEESAEWIAYEKKSIPEQFKLSRADGVIAGPAGALWPYKFVTCLLAHLLSTYPGQFLVEDHTAVTNIREDSSSKYRYQVETNRGNISARHVIHCTNAHVTHLVPGLRGRIFPLRGQMSAQTPGNNFPCQATQHSWMFSYDRGFDYLTQLPSGQMMFGGGFARSEGSGLGDLGIATDDEMSLYCDIHLSGALPAIFGRHNWGEVKGNPVQAMWTGNMAFSADGFPWVGQLPSSATKRAGASDANTGSEWVSAAFSGEGMVQAWLCGRALATMLLTQDDNLSPNANGDISWLPEQMLVTEERISKSVLDRTVPSPHKAAL</sequence>
<dbReference type="SUPFAM" id="SSF51905">
    <property type="entry name" value="FAD/NAD(P)-binding domain"/>
    <property type="match status" value="1"/>
</dbReference>
<comment type="caution">
    <text evidence="2">The sequence shown here is derived from an EMBL/GenBank/DDBJ whole genome shotgun (WGS) entry which is preliminary data.</text>
</comment>
<evidence type="ECO:0000313" key="2">
    <source>
        <dbReference type="EMBL" id="OQE22448.1"/>
    </source>
</evidence>
<dbReference type="Pfam" id="PF01266">
    <property type="entry name" value="DAO"/>
    <property type="match status" value="1"/>
</dbReference>
<dbReference type="STRING" id="303698.A0A1V6T7Y9"/>
<organism evidence="2 3">
    <name type="scientific">Penicillium steckii</name>
    <dbReference type="NCBI Taxonomy" id="303698"/>
    <lineage>
        <taxon>Eukaryota</taxon>
        <taxon>Fungi</taxon>
        <taxon>Dikarya</taxon>
        <taxon>Ascomycota</taxon>
        <taxon>Pezizomycotina</taxon>
        <taxon>Eurotiomycetes</taxon>
        <taxon>Eurotiomycetidae</taxon>
        <taxon>Eurotiales</taxon>
        <taxon>Aspergillaceae</taxon>
        <taxon>Penicillium</taxon>
    </lineage>
</organism>
<accession>A0A1V6T7Y9</accession>
<dbReference type="InterPro" id="IPR036188">
    <property type="entry name" value="FAD/NAD-bd_sf"/>
</dbReference>
<dbReference type="Gene3D" id="3.30.9.10">
    <property type="entry name" value="D-Amino Acid Oxidase, subunit A, domain 2"/>
    <property type="match status" value="1"/>
</dbReference>
<keyword evidence="3" id="KW-1185">Reference proteome</keyword>
<protein>
    <recommendedName>
        <fullName evidence="1">FAD dependent oxidoreductase domain-containing protein</fullName>
    </recommendedName>
</protein>
<proteinExistence type="predicted"/>
<dbReference type="PANTHER" id="PTHR13847:SF213">
    <property type="entry name" value="DEPENDENT OXIDOREDUCTASE, PUTATIVE-RELATED"/>
    <property type="match status" value="1"/>
</dbReference>
<dbReference type="AlphaFoldDB" id="A0A1V6T7Y9"/>
<dbReference type="OrthoDB" id="512662at2759"/>
<dbReference type="EMBL" id="MLKD01000010">
    <property type="protein sequence ID" value="OQE22448.1"/>
    <property type="molecule type" value="Genomic_DNA"/>
</dbReference>
<feature type="domain" description="FAD dependent oxidoreductase" evidence="1">
    <location>
        <begin position="62"/>
        <end position="463"/>
    </location>
</feature>
<dbReference type="PANTHER" id="PTHR13847">
    <property type="entry name" value="SARCOSINE DEHYDROGENASE-RELATED"/>
    <property type="match status" value="1"/>
</dbReference>
<evidence type="ECO:0000313" key="3">
    <source>
        <dbReference type="Proteomes" id="UP000191285"/>
    </source>
</evidence>
<dbReference type="GO" id="GO:0005737">
    <property type="term" value="C:cytoplasm"/>
    <property type="evidence" value="ECO:0007669"/>
    <property type="project" value="TreeGrafter"/>
</dbReference>